<accession>A0A5N6KY00</accession>
<protein>
    <recommendedName>
        <fullName evidence="14">DUF2235 domain-containing protein</fullName>
    </recommendedName>
</protein>
<dbReference type="InterPro" id="IPR004841">
    <property type="entry name" value="AA-permease/SLC12A_dom"/>
</dbReference>
<dbReference type="PROSITE" id="PS00218">
    <property type="entry name" value="AMINO_ACID_PERMEASE_1"/>
    <property type="match status" value="1"/>
</dbReference>
<keyword evidence="4" id="KW-0029">Amino-acid transport</keyword>
<evidence type="ECO:0000259" key="10">
    <source>
        <dbReference type="Pfam" id="PF07978"/>
    </source>
</evidence>
<feature type="compositionally biased region" description="Basic and acidic residues" evidence="7">
    <location>
        <begin position="1527"/>
        <end position="1538"/>
    </location>
</feature>
<reference evidence="12 13" key="1">
    <citation type="submission" date="2019-06" db="EMBL/GenBank/DDBJ databases">
        <title>A chromosomal-level reference genome of Carpinus fangiana (Coryloideae, Betulaceae).</title>
        <authorList>
            <person name="Yang X."/>
            <person name="Wang Z."/>
            <person name="Zhang L."/>
            <person name="Hao G."/>
            <person name="Liu J."/>
            <person name="Yang Y."/>
        </authorList>
    </citation>
    <scope>NUCLEOTIDE SEQUENCE [LARGE SCALE GENOMIC DNA]</scope>
    <source>
        <strain evidence="12">Cfa_2016G</strain>
        <tissue evidence="12">Leaf</tissue>
    </source>
</reference>
<dbReference type="SUPFAM" id="SSF54909">
    <property type="entry name" value="Dimeric alpha+beta barrel"/>
    <property type="match status" value="2"/>
</dbReference>
<feature type="transmembrane region" description="Helical" evidence="8">
    <location>
        <begin position="304"/>
        <end position="325"/>
    </location>
</feature>
<comment type="caution">
    <text evidence="12">The sequence shown here is derived from an EMBL/GenBank/DDBJ whole genome shotgun (WGS) entry which is preliminary data.</text>
</comment>
<dbReference type="Pfam" id="PF09994">
    <property type="entry name" value="T6SS_Tle1-like_cat"/>
    <property type="match status" value="1"/>
</dbReference>
<evidence type="ECO:0008006" key="14">
    <source>
        <dbReference type="Google" id="ProtNLM"/>
    </source>
</evidence>
<feature type="transmembrane region" description="Helical" evidence="8">
    <location>
        <begin position="50"/>
        <end position="67"/>
    </location>
</feature>
<evidence type="ECO:0000256" key="8">
    <source>
        <dbReference type="SAM" id="Phobius"/>
    </source>
</evidence>
<dbReference type="Pfam" id="PF07978">
    <property type="entry name" value="NIPSNAP"/>
    <property type="match status" value="2"/>
</dbReference>
<proteinExistence type="predicted"/>
<comment type="subcellular location">
    <subcellularLocation>
        <location evidence="1">Membrane</location>
        <topology evidence="1">Multi-pass membrane protein</topology>
    </subcellularLocation>
</comment>
<keyword evidence="3 8" id="KW-0812">Transmembrane</keyword>
<dbReference type="GO" id="GO:0016020">
    <property type="term" value="C:membrane"/>
    <property type="evidence" value="ECO:0007669"/>
    <property type="project" value="UniProtKB-SubCell"/>
</dbReference>
<gene>
    <name evidence="12" type="ORF">FH972_024244</name>
</gene>
<dbReference type="PANTHER" id="PTHR43341">
    <property type="entry name" value="AMINO ACID PERMEASE"/>
    <property type="match status" value="1"/>
</dbReference>
<dbReference type="FunFam" id="3.30.70.100:FF:000037">
    <property type="entry name" value="NIPSNAP family protein"/>
    <property type="match status" value="1"/>
</dbReference>
<keyword evidence="2" id="KW-0813">Transport</keyword>
<dbReference type="EMBL" id="VIBQ01000016">
    <property type="protein sequence ID" value="KAB8356667.1"/>
    <property type="molecule type" value="Genomic_DNA"/>
</dbReference>
<evidence type="ECO:0000313" key="13">
    <source>
        <dbReference type="Proteomes" id="UP000327013"/>
    </source>
</evidence>
<dbReference type="SUPFAM" id="SSF53474">
    <property type="entry name" value="alpha/beta-Hydrolases"/>
    <property type="match status" value="1"/>
</dbReference>
<dbReference type="InterPro" id="IPR018712">
    <property type="entry name" value="Tle1-like_cat"/>
</dbReference>
<dbReference type="Gene3D" id="3.30.70.100">
    <property type="match status" value="2"/>
</dbReference>
<feature type="transmembrane region" description="Helical" evidence="8">
    <location>
        <begin position="221"/>
        <end position="242"/>
    </location>
</feature>
<evidence type="ECO:0000256" key="2">
    <source>
        <dbReference type="ARBA" id="ARBA00022448"/>
    </source>
</evidence>
<feature type="transmembrane region" description="Helical" evidence="8">
    <location>
        <begin position="262"/>
        <end position="283"/>
    </location>
</feature>
<feature type="compositionally biased region" description="Basic and acidic residues" evidence="7">
    <location>
        <begin position="793"/>
        <end position="802"/>
    </location>
</feature>
<feature type="region of interest" description="Disordered" evidence="7">
    <location>
        <begin position="1457"/>
        <end position="1499"/>
    </location>
</feature>
<dbReference type="Pfam" id="PF00324">
    <property type="entry name" value="AA_permease"/>
    <property type="match status" value="2"/>
</dbReference>
<evidence type="ECO:0000259" key="9">
    <source>
        <dbReference type="Pfam" id="PF00324"/>
    </source>
</evidence>
<keyword evidence="5 8" id="KW-1133">Transmembrane helix</keyword>
<keyword evidence="6 8" id="KW-0472">Membrane</keyword>
<evidence type="ECO:0000256" key="6">
    <source>
        <dbReference type="ARBA" id="ARBA00023136"/>
    </source>
</evidence>
<keyword evidence="13" id="KW-1185">Reference proteome</keyword>
<dbReference type="InterPro" id="IPR011008">
    <property type="entry name" value="Dimeric_a/b-barrel"/>
</dbReference>
<feature type="domain" description="Amino acid permease/ SLC12A" evidence="9">
    <location>
        <begin position="161"/>
        <end position="538"/>
    </location>
</feature>
<feature type="region of interest" description="Disordered" evidence="7">
    <location>
        <begin position="1524"/>
        <end position="1553"/>
    </location>
</feature>
<evidence type="ECO:0000256" key="3">
    <source>
        <dbReference type="ARBA" id="ARBA00022692"/>
    </source>
</evidence>
<evidence type="ECO:0000256" key="1">
    <source>
        <dbReference type="ARBA" id="ARBA00004141"/>
    </source>
</evidence>
<sequence>MVVNKDYEAYGVVTETQGHGSDSEKHAGIEAVDAAYTSQGLQRKLKARHVQMIAIGSCIGTGLFIGSGKSLHAGGPLALVMGFILISVALTSMVQCLGEISVVIPVSGAFTRYATRFFDKSLGFAIGWQYWCVPFFFFSSGRLNRERERVAKTNTKRKRLAWVAVFGAEASAFVILINYWDDNPDLTPLWISIFIVINLAIHLCPVRIFGEVEFVVSAIKVVAVVVFIIVTWAIMGGAGSNGRKHGAEYWHLPGLENGLHNGFWGMAAVFVNAAFASGGVEMVGVVAGEAQQPRWNLPRGIRTMIWRIVIFYVVSMIFLSFVVPYNDDNLIGGSNAKSSPFVVAIFNAGIAGLPDLLNAVVMVCVCSVGSTSIYISSRTLHAMAEDGFAFEIFTRTDKQGRPYAALLFTGAVGIVLAYLNCSATGALVFSWFSAISGMAFFLAWLTIIACNWRFHAALKAQGDTTLEQPYAFRASLWPWYSILGFVSILFMVICQFIVSVWPEDPRIPGAKKPSAENFFQNFLSVPIFLGMWAGYKLLYWKDCKWLPASQIDIITGRREEDPDEMTKLKRYHELSFGQRALTYTLIGEECSSIRVGLTAMWLGLGGGKPGGTAGDAAKRHGALSFALSQSFLPHLSKDVSTKENLDSPPMAVRVRGFFDNAVTFGALYLTSLFSLTEDTSWIPSRRPRARLSAQQVGLKYAAARDPRALPAPAEAHGAVDQTLVGAVAEDLVALMTFVPRCQAQCRDALVEAAAERQWSKLRLEAMISRVAPPPLSRHQSEVSLIRVRHHHHDSKDKEHEGRDDTEDDAPQEYKRLINGKLIPPSNVTRITRAIKSQSADGIQQIVYYQAGVGSTGTLTNKIIGGATGAGLADNVREAYSFLANNYNEGDEIFLVGFSRGAFTARSVGGLIGNIGLLTKAGLPYFPIIYKDWAHRNTRSYRSPQPDLPFRNKPSMRDPMYVKRLEEKRLTTLGVRIRAIAVWDTVGSLGVPRVSWLGRFGKRTLEDQNEYAFYDTTLDDCVDNAFQALALDERRAPFQPAVWEKTRSNQRTNLIQVWFPGVHANCGGGYDDQELSNITLAWMLAMLTPLLEIDQNFIMIEERANEDYYNSTRQEVRPWSFGKIYDSVTGAFAVSGESTRTPGQYVRMDPRNGNPTNRPLKNTCEYIHSSVRSRTVMEGPGYDDRGNYDSKALRDWRLRSEKEVEGLPTPWYWEERSPRGGAPIILPEAPLRTVEKKLLRISPDIEEFVLSAPKPPKASRRRRTGGLLVSLGSSPKVLFSRCISLHHFSSSLPESTIRASPLMVALILDMALVFMLSSMLARLERAAAGGGEPSRVGSTVLVGGRVGGHDDGGAGAIRGCREIGIYGGVSGESLVKAGGLTKRAFLRHCTTSCGSVDEKESLSKMAHLFTRRVASHSFRTSSSLFSTSARLSRTPALADVTTGNTEAFDRKSEDFRKQLTEHKAKADSQSPSSPSVAPTGSDDQPSLISQRSRELAESAAAAARNALSSSADAEPAQALGSLSTATGDAKEADTHKDAKPAATPGQGKPKSRQSALASIIYGTEEGRQMDREIERSFSQVLARGKYVHSIVFHEVKPSKVDEYTELVGGWYPKVAADPANKVNLVGSWRTEVGDCDTFVHIWEYQAYPGYHASLANIQHNEEFRSFDHKLKKLIHSKRTSLMQEFSFWPTTPPRKLGGIFELRSYTLHPGNLLEWETHWRKGLAARKEVMEGVGAWFVQVGELNTVHHLWQFADLEERKRRREMSWAVPGWGDTVHKTVPLIQSMKSRVLVPCDWSPVA</sequence>
<evidence type="ECO:0000313" key="12">
    <source>
        <dbReference type="EMBL" id="KAB8356667.1"/>
    </source>
</evidence>
<evidence type="ECO:0000256" key="4">
    <source>
        <dbReference type="ARBA" id="ARBA00022970"/>
    </source>
</evidence>
<dbReference type="Proteomes" id="UP000327013">
    <property type="component" value="Unassembled WGS sequence"/>
</dbReference>
<dbReference type="InterPro" id="IPR004840">
    <property type="entry name" value="Amino_acid_permease_CS"/>
</dbReference>
<feature type="domain" description="T6SS Phospholipase effector Tle1-like catalytic" evidence="11">
    <location>
        <begin position="818"/>
        <end position="1084"/>
    </location>
</feature>
<feature type="region of interest" description="Disordered" evidence="7">
    <location>
        <begin position="788"/>
        <end position="809"/>
    </location>
</feature>
<feature type="transmembrane region" description="Helical" evidence="8">
    <location>
        <begin position="121"/>
        <end position="139"/>
    </location>
</feature>
<feature type="domain" description="Amino acid permease/ SLC12A" evidence="9">
    <location>
        <begin position="49"/>
        <end position="138"/>
    </location>
</feature>
<dbReference type="PANTHER" id="PTHR43341:SF1">
    <property type="entry name" value="GENERAL AMINO-ACID PERMEASE GAP1"/>
    <property type="match status" value="1"/>
</dbReference>
<feature type="transmembrane region" description="Helical" evidence="8">
    <location>
        <begin position="403"/>
        <end position="419"/>
    </location>
</feature>
<dbReference type="OrthoDB" id="10262843at2759"/>
<evidence type="ECO:0000256" key="5">
    <source>
        <dbReference type="ARBA" id="ARBA00022989"/>
    </source>
</evidence>
<dbReference type="InterPro" id="IPR029058">
    <property type="entry name" value="AB_hydrolase_fold"/>
</dbReference>
<feature type="domain" description="NIPSNAP" evidence="10">
    <location>
        <begin position="1699"/>
        <end position="1796"/>
    </location>
</feature>
<dbReference type="GO" id="GO:0015171">
    <property type="term" value="F:amino acid transmembrane transporter activity"/>
    <property type="evidence" value="ECO:0007669"/>
    <property type="project" value="TreeGrafter"/>
</dbReference>
<feature type="region of interest" description="Disordered" evidence="7">
    <location>
        <begin position="1140"/>
        <end position="1160"/>
    </location>
</feature>
<dbReference type="Gene3D" id="1.20.1740.10">
    <property type="entry name" value="Amino acid/polyamine transporter I"/>
    <property type="match status" value="1"/>
</dbReference>
<dbReference type="FunFam" id="3.30.70.100:FF:000004">
    <property type="entry name" value="NIPSNAP family protein"/>
    <property type="match status" value="1"/>
</dbReference>
<feature type="transmembrane region" description="Helical" evidence="8">
    <location>
        <begin position="186"/>
        <end position="209"/>
    </location>
</feature>
<feature type="transmembrane region" description="Helical" evidence="8">
    <location>
        <begin position="431"/>
        <end position="454"/>
    </location>
</feature>
<evidence type="ECO:0000256" key="7">
    <source>
        <dbReference type="SAM" id="MobiDB-lite"/>
    </source>
</evidence>
<feature type="transmembrane region" description="Helical" evidence="8">
    <location>
        <begin position="73"/>
        <end position="90"/>
    </location>
</feature>
<feature type="compositionally biased region" description="Polar residues" evidence="7">
    <location>
        <begin position="1466"/>
        <end position="1489"/>
    </location>
</feature>
<dbReference type="InterPro" id="IPR050524">
    <property type="entry name" value="APC_YAT"/>
</dbReference>
<evidence type="ECO:0000259" key="11">
    <source>
        <dbReference type="Pfam" id="PF09994"/>
    </source>
</evidence>
<feature type="transmembrane region" description="Helical" evidence="8">
    <location>
        <begin position="160"/>
        <end position="180"/>
    </location>
</feature>
<feature type="domain" description="NIPSNAP" evidence="10">
    <location>
        <begin position="1617"/>
        <end position="1686"/>
    </location>
</feature>
<name>A0A5N6KY00_9ROSI</name>
<feature type="transmembrane region" description="Helical" evidence="8">
    <location>
        <begin position="475"/>
        <end position="498"/>
    </location>
</feature>
<organism evidence="12 13">
    <name type="scientific">Carpinus fangiana</name>
    <dbReference type="NCBI Taxonomy" id="176857"/>
    <lineage>
        <taxon>Eukaryota</taxon>
        <taxon>Viridiplantae</taxon>
        <taxon>Streptophyta</taxon>
        <taxon>Embryophyta</taxon>
        <taxon>Tracheophyta</taxon>
        <taxon>Spermatophyta</taxon>
        <taxon>Magnoliopsida</taxon>
        <taxon>eudicotyledons</taxon>
        <taxon>Gunneridae</taxon>
        <taxon>Pentapetalae</taxon>
        <taxon>rosids</taxon>
        <taxon>fabids</taxon>
        <taxon>Fagales</taxon>
        <taxon>Betulaceae</taxon>
        <taxon>Carpinus</taxon>
    </lineage>
</organism>
<dbReference type="InterPro" id="IPR012577">
    <property type="entry name" value="NIPSNAP"/>
</dbReference>